<evidence type="ECO:0000259" key="3">
    <source>
        <dbReference type="Pfam" id="PF03033"/>
    </source>
</evidence>
<dbReference type="InterPro" id="IPR002213">
    <property type="entry name" value="UDP_glucos_trans"/>
</dbReference>
<feature type="domain" description="Glycosyltransferase family 28 N-terminal" evidence="3">
    <location>
        <begin position="202"/>
        <end position="360"/>
    </location>
</feature>
<name>A0A6A5UAM9_9PLEO</name>
<gene>
    <name evidence="5" type="ORF">CC80DRAFT_408643</name>
</gene>
<dbReference type="GO" id="GO:0005975">
    <property type="term" value="P:carbohydrate metabolic process"/>
    <property type="evidence" value="ECO:0007669"/>
    <property type="project" value="InterPro"/>
</dbReference>
<evidence type="ECO:0000256" key="2">
    <source>
        <dbReference type="SAM" id="MobiDB-lite"/>
    </source>
</evidence>
<evidence type="ECO:0000259" key="4">
    <source>
        <dbReference type="Pfam" id="PF06722"/>
    </source>
</evidence>
<feature type="compositionally biased region" description="Low complexity" evidence="2">
    <location>
        <begin position="801"/>
        <end position="815"/>
    </location>
</feature>
<feature type="region of interest" description="Disordered" evidence="2">
    <location>
        <begin position="752"/>
        <end position="822"/>
    </location>
</feature>
<dbReference type="FunFam" id="3.40.50.2000:FF:000009">
    <property type="entry name" value="Sterol 3-beta-glucosyltransferase UGT80A2"/>
    <property type="match status" value="1"/>
</dbReference>
<dbReference type="PANTHER" id="PTHR48050">
    <property type="entry name" value="STEROL 3-BETA-GLUCOSYLTRANSFERASE"/>
    <property type="match status" value="1"/>
</dbReference>
<feature type="compositionally biased region" description="Low complexity" evidence="2">
    <location>
        <begin position="1084"/>
        <end position="1098"/>
    </location>
</feature>
<feature type="compositionally biased region" description="Basic and acidic residues" evidence="2">
    <location>
        <begin position="92"/>
        <end position="101"/>
    </location>
</feature>
<dbReference type="FunFam" id="3.40.50.2000:FF:000100">
    <property type="entry name" value="Glycosyltransferase family 1 protein"/>
    <property type="match status" value="1"/>
</dbReference>
<dbReference type="InterPro" id="IPR010610">
    <property type="entry name" value="EryCIII-like_C"/>
</dbReference>
<dbReference type="Proteomes" id="UP000800035">
    <property type="component" value="Unassembled WGS sequence"/>
</dbReference>
<feature type="compositionally biased region" description="Basic and acidic residues" evidence="2">
    <location>
        <begin position="1134"/>
        <end position="1145"/>
    </location>
</feature>
<proteinExistence type="predicted"/>
<evidence type="ECO:0000256" key="1">
    <source>
        <dbReference type="ARBA" id="ARBA00022679"/>
    </source>
</evidence>
<feature type="domain" description="Erythromycin biosynthesis protein CIII-like C-terminal" evidence="4">
    <location>
        <begin position="522"/>
        <end position="618"/>
    </location>
</feature>
<dbReference type="InterPro" id="IPR050426">
    <property type="entry name" value="Glycosyltransferase_28"/>
</dbReference>
<keyword evidence="6" id="KW-1185">Reference proteome</keyword>
<feature type="region of interest" description="Disordered" evidence="2">
    <location>
        <begin position="1082"/>
        <end position="1145"/>
    </location>
</feature>
<feature type="compositionally biased region" description="Basic and acidic residues" evidence="2">
    <location>
        <begin position="38"/>
        <end position="49"/>
    </location>
</feature>
<dbReference type="Pfam" id="PF06722">
    <property type="entry name" value="EryCIII-like_C"/>
    <property type="match status" value="1"/>
</dbReference>
<dbReference type="AlphaFoldDB" id="A0A6A5UAM9"/>
<dbReference type="PANTHER" id="PTHR48050:SF5">
    <property type="entry name" value="UDP-GLUCOSE,STEROL TRANSFERASE"/>
    <property type="match status" value="1"/>
</dbReference>
<keyword evidence="1 5" id="KW-0808">Transferase</keyword>
<feature type="compositionally biased region" description="Basic and acidic residues" evidence="2">
    <location>
        <begin position="1107"/>
        <end position="1122"/>
    </location>
</feature>
<dbReference type="EMBL" id="ML976987">
    <property type="protein sequence ID" value="KAF1958177.1"/>
    <property type="molecule type" value="Genomic_DNA"/>
</dbReference>
<dbReference type="CDD" id="cd03784">
    <property type="entry name" value="GT1_Gtf-like"/>
    <property type="match status" value="1"/>
</dbReference>
<feature type="compositionally biased region" description="Basic and acidic residues" evidence="2">
    <location>
        <begin position="118"/>
        <end position="131"/>
    </location>
</feature>
<dbReference type="Pfam" id="PF03033">
    <property type="entry name" value="Glyco_transf_28"/>
    <property type="match status" value="1"/>
</dbReference>
<feature type="compositionally biased region" description="Basic residues" evidence="2">
    <location>
        <begin position="1123"/>
        <end position="1133"/>
    </location>
</feature>
<dbReference type="OrthoDB" id="5835829at2759"/>
<dbReference type="InterPro" id="IPR004276">
    <property type="entry name" value="GlycoTrans_28_N"/>
</dbReference>
<protein>
    <submittedName>
        <fullName evidence="5">UDP-Glycosyltransferase/glycogen phosphorylase</fullName>
    </submittedName>
</protein>
<evidence type="ECO:0000313" key="6">
    <source>
        <dbReference type="Proteomes" id="UP000800035"/>
    </source>
</evidence>
<organism evidence="5 6">
    <name type="scientific">Byssothecium circinans</name>
    <dbReference type="NCBI Taxonomy" id="147558"/>
    <lineage>
        <taxon>Eukaryota</taxon>
        <taxon>Fungi</taxon>
        <taxon>Dikarya</taxon>
        <taxon>Ascomycota</taxon>
        <taxon>Pezizomycotina</taxon>
        <taxon>Dothideomycetes</taxon>
        <taxon>Pleosporomycetidae</taxon>
        <taxon>Pleosporales</taxon>
        <taxon>Massarineae</taxon>
        <taxon>Massarinaceae</taxon>
        <taxon>Byssothecium</taxon>
    </lineage>
</organism>
<sequence length="1193" mass="132679">MNSRDNVPEDAGQVAPPVPKKEGDVLTLPRPPMQQKFVTERPQPKERTDLGPQLERAGSVGEKLPQLDRQARLTFDPYSSDSSSSSDEDEEASTHTAERRGSTARRKSNAGPFSRLKINNEHFNTKGRVSKKDGRLRLSINETMNSGYFAKTLGAGIRKTFKGVDSDSESLSSSSKENERDSRIAEIDELMEDPKQRVRLNIVVIVIGSRGDIQPFLRIGKILKENYNHRVRIATHPAFKSFVENDSGLEFFSIGGDPSELMAFMVKNPGLIPNLETVREGEIGKRRAAMMEMFEGMWRACVNSKDDEVDKANLKMMGERIPFVADAIIANPPSFAPPHIAERLGVPLHMMFTFPYSPTTSFPHPLANIKTTNVSTPYTNFMSYPLVEMMTWQGLGDLINRFRQKTLMLEEVSTLWAPGQLYRLKVPYTYMWSPGLVPKPKDWSSEISVTGFVFLDLASSFEPPDDLAKFLDAGPPPVYIGFGSIVVDDPDEFTKLIYRAVQIAGVRALVSKGWGGFGSNESCPENIFMLDNTPHDWLFPKVSAVVHHGGAGTTAIGLKCAKPTMIVPFFGDQPFWGDMVSKAKAGAHECIPYKKLTAERLAEGMKQCLTEEANANVKKIAESIEKEGDGALNAVKSFHRSLPLRSDESLRCSLLPNHGAAWRLKNTSLRLSPLAAELLVEWRKTKWSELRLLRHFEWNDFGGPGEPVTGVWGAVVDTLGDVATGVGLVPVNMAKSVKKREKYYEKRFRLKKRDKKRRQQLKNAKNGPVDEHEHNNINGRMQNGTTKEEEVENEEVKATKETNGNANGRPNAPNRAESRLSQISEPEDWLAEEFAQEAGHGFHKTLSAVIKSPMLVSLALTQGFHNAPRLYGDETVRPPPRVTGFHSGIRAGRDEMVYGVRDGVTGLWTQPYRMAKLQGVLGFARGVGFGIGGLVLKDIAAFFGPGAYFLKGLEEEYHKKDKPTAFLRRSRIMQGHRELQELEPRQIPSDPEHDIDDRKEERSAIEKRVGEGWKKMQPVIKAEKKGARKGITAALLGQPHRKDGQRIEMRSAEGDGDGGAIAGVSKTRSAPLNRTEALHETKNHGTTNTNGHFNDTTNANANALHKSPSDPQRHAPGKENQHWHRKHGHHRHHQFEPMEKFERNEAKEKALPALPKDAVPGVFKASLEGNGEPVRGKSVEGVEMGVRAEGLGL</sequence>
<dbReference type="GO" id="GO:0016906">
    <property type="term" value="F:sterol 3-beta-glucosyltransferase activity"/>
    <property type="evidence" value="ECO:0007669"/>
    <property type="project" value="UniProtKB-ARBA"/>
</dbReference>
<evidence type="ECO:0000313" key="5">
    <source>
        <dbReference type="EMBL" id="KAF1958177.1"/>
    </source>
</evidence>
<dbReference type="SUPFAM" id="SSF53756">
    <property type="entry name" value="UDP-Glycosyltransferase/glycogen phosphorylase"/>
    <property type="match status" value="1"/>
</dbReference>
<feature type="region of interest" description="Disordered" evidence="2">
    <location>
        <begin position="163"/>
        <end position="182"/>
    </location>
</feature>
<dbReference type="Gene3D" id="3.40.50.2000">
    <property type="entry name" value="Glycogen Phosphorylase B"/>
    <property type="match status" value="2"/>
</dbReference>
<feature type="region of interest" description="Disordered" evidence="2">
    <location>
        <begin position="977"/>
        <end position="1002"/>
    </location>
</feature>
<accession>A0A6A5UAM9</accession>
<feature type="region of interest" description="Disordered" evidence="2">
    <location>
        <begin position="1"/>
        <end position="131"/>
    </location>
</feature>
<reference evidence="5" key="1">
    <citation type="journal article" date="2020" name="Stud. Mycol.">
        <title>101 Dothideomycetes genomes: a test case for predicting lifestyles and emergence of pathogens.</title>
        <authorList>
            <person name="Haridas S."/>
            <person name="Albert R."/>
            <person name="Binder M."/>
            <person name="Bloem J."/>
            <person name="Labutti K."/>
            <person name="Salamov A."/>
            <person name="Andreopoulos B."/>
            <person name="Baker S."/>
            <person name="Barry K."/>
            <person name="Bills G."/>
            <person name="Bluhm B."/>
            <person name="Cannon C."/>
            <person name="Castanera R."/>
            <person name="Culley D."/>
            <person name="Daum C."/>
            <person name="Ezra D."/>
            <person name="Gonzalez J."/>
            <person name="Henrissat B."/>
            <person name="Kuo A."/>
            <person name="Liang C."/>
            <person name="Lipzen A."/>
            <person name="Lutzoni F."/>
            <person name="Magnuson J."/>
            <person name="Mondo S."/>
            <person name="Nolan M."/>
            <person name="Ohm R."/>
            <person name="Pangilinan J."/>
            <person name="Park H.-J."/>
            <person name="Ramirez L."/>
            <person name="Alfaro M."/>
            <person name="Sun H."/>
            <person name="Tritt A."/>
            <person name="Yoshinaga Y."/>
            <person name="Zwiers L.-H."/>
            <person name="Turgeon B."/>
            <person name="Goodwin S."/>
            <person name="Spatafora J."/>
            <person name="Crous P."/>
            <person name="Grigoriev I."/>
        </authorList>
    </citation>
    <scope>NUCLEOTIDE SEQUENCE</scope>
    <source>
        <strain evidence="5">CBS 675.92</strain>
    </source>
</reference>